<dbReference type="GO" id="GO:1902657">
    <property type="term" value="P:protein localization to prospore membrane"/>
    <property type="evidence" value="ECO:0007669"/>
    <property type="project" value="InterPro"/>
</dbReference>
<dbReference type="InterPro" id="IPR057379">
    <property type="entry name" value="PH_SPO71"/>
</dbReference>
<dbReference type="Pfam" id="PF15404">
    <property type="entry name" value="PH_4"/>
    <property type="match status" value="1"/>
</dbReference>
<feature type="domain" description="Prospore membrane adapter protein SPO71 PH" evidence="3">
    <location>
        <begin position="329"/>
        <end position="478"/>
    </location>
</feature>
<feature type="compositionally biased region" description="Low complexity" evidence="1">
    <location>
        <begin position="13"/>
        <end position="22"/>
    </location>
</feature>
<dbReference type="PANTHER" id="PTHR28076:SF1">
    <property type="entry name" value="PROSPORE MEMBRANE ADAPTER PROTEIN SPO71"/>
    <property type="match status" value="1"/>
</dbReference>
<reference evidence="4 5" key="1">
    <citation type="submission" date="2018-06" db="EMBL/GenBank/DDBJ databases">
        <title>A transcriptomic atlas of mushroom development highlights an independent origin of complex multicellularity.</title>
        <authorList>
            <consortium name="DOE Joint Genome Institute"/>
            <person name="Krizsan K."/>
            <person name="Almasi E."/>
            <person name="Merenyi Z."/>
            <person name="Sahu N."/>
            <person name="Viragh M."/>
            <person name="Koszo T."/>
            <person name="Mondo S."/>
            <person name="Kiss B."/>
            <person name="Balint B."/>
            <person name="Kues U."/>
            <person name="Barry K."/>
            <person name="Hegedus J.C."/>
            <person name="Henrissat B."/>
            <person name="Johnson J."/>
            <person name="Lipzen A."/>
            <person name="Ohm R."/>
            <person name="Nagy I."/>
            <person name="Pangilinan J."/>
            <person name="Yan J."/>
            <person name="Xiong Y."/>
            <person name="Grigoriev I.V."/>
            <person name="Hibbett D.S."/>
            <person name="Nagy L.G."/>
        </authorList>
    </citation>
    <scope>NUCLEOTIDE SEQUENCE [LARGE SCALE GENOMIC DNA]</scope>
    <source>
        <strain evidence="4 5">SZMC22713</strain>
    </source>
</reference>
<dbReference type="VEuPathDB" id="FungiDB:BD410DRAFT_787507"/>
<dbReference type="STRING" id="50990.A0A4Y7Q8G8"/>
<protein>
    <submittedName>
        <fullName evidence="4">Uncharacterized protein</fullName>
    </submittedName>
</protein>
<evidence type="ECO:0000256" key="1">
    <source>
        <dbReference type="SAM" id="MobiDB-lite"/>
    </source>
</evidence>
<feature type="compositionally biased region" description="Basic and acidic residues" evidence="1">
    <location>
        <begin position="236"/>
        <end position="252"/>
    </location>
</feature>
<feature type="domain" description="Mug56/Spo71 PH" evidence="2">
    <location>
        <begin position="892"/>
        <end position="1037"/>
    </location>
</feature>
<sequence length="1060" mass="119119">MTPQTSPTLQSMSAVSSPPSVATHDEYHVHAHRRIFIGPMPENVAALGDNDDSDDDNEHFSDERLLRFAREHAFRRFLQKGGNEEEWTEETERVVKEDMLKRWRDTARQWGRKTKWKGKGKKPAPTSKWIGGTFEVGDFMGVNVIQPLEEVAHSKASLSLKTDATSTTDAVTNVQTFVTAKSNLHVPSLDILSPTVPDGTKHLNVPNGNHGVDDSPRPSASSSTPLLRDTLSPFDGDSRPVPTREAKSDGDVHSAMPVRSILSPSDGQQAKGKGKGKAVHYENPIEEPAPPEVVLAREGDDIGESSAEAAAIAQDSDVTRRSNGEASDIFMRDRMLVRIAHCEHDSIGKVFDETHSRTTRGVEWEEWSEFMVVWRKLNVELYEDYSLPGKEWALGHKHLAFLIPLRDARTSISLFSPVDMTFCLMCRPTPVSSGSSRSKRHNIFHRNSHGTNIFVFKTKSRSRAIDWIWLLWNELGGNIPQSIDVYCPDLETRVTIPLPENSNPAAGLTRQRVIATCRHALNGLQNYQQLLEQPLANGGSLQLSWRTGTKLDWVWLEDDVEGKKRDWEVLYGLALKYPSRPTRLEIRLGEHYSTHITSHDGTRTQEPPAVEGYLSRIKPNSQTKTALYLASHDGYLFSLRPSHAHPPQPPGSISAIMAGSGDNDDVDEFDPSEFRAKEVRRSREQIMASDGYCDLRSIVGVRRAFQVVAQRDGPSTMTLNASLSNQTDGSGAALNGANSQRSLGTDGGMQGFTDEVEHLPSDDEDEGGDEGLAKATDKGHVRMRRSFELLMRSGHVVRLEANSRKVALEWISHLRELISYWTLRHRADARSEMELLHESTGRQRLTLARRVKHSEEDELPPEGPPDPDANVPYLSPYWNWCVLDACRPIIKSGRAFVKRGLRGQYKHMQLVLISGNLIQFHIVRRTHMHHHRSRTINLLDAYVCSGYFAALSLPRGEYRLDAPPTARIFQDGLETNDTDEDTLFMLWYHKHPTGHLPDETYNSAAVPTLSGKRKLLVCRARSMLERDAWCWALNCEIERVVRATKERESKARQDGEVVKL</sequence>
<dbReference type="Pfam" id="PF23207">
    <property type="entry name" value="PH_SPO71"/>
    <property type="match status" value="1"/>
</dbReference>
<feature type="region of interest" description="Disordered" evidence="1">
    <location>
        <begin position="1"/>
        <end position="22"/>
    </location>
</feature>
<dbReference type="OrthoDB" id="5579281at2759"/>
<proteinExistence type="predicted"/>
<name>A0A4Y7Q8G8_9AGAM</name>
<feature type="region of interest" description="Disordered" evidence="1">
    <location>
        <begin position="193"/>
        <end position="278"/>
    </location>
</feature>
<keyword evidence="5" id="KW-1185">Reference proteome</keyword>
<dbReference type="AlphaFoldDB" id="A0A4Y7Q8G8"/>
<evidence type="ECO:0000313" key="5">
    <source>
        <dbReference type="Proteomes" id="UP000294933"/>
    </source>
</evidence>
<dbReference type="Proteomes" id="UP000294933">
    <property type="component" value="Unassembled WGS sequence"/>
</dbReference>
<organism evidence="4 5">
    <name type="scientific">Rickenella mellea</name>
    <dbReference type="NCBI Taxonomy" id="50990"/>
    <lineage>
        <taxon>Eukaryota</taxon>
        <taxon>Fungi</taxon>
        <taxon>Dikarya</taxon>
        <taxon>Basidiomycota</taxon>
        <taxon>Agaricomycotina</taxon>
        <taxon>Agaricomycetes</taxon>
        <taxon>Hymenochaetales</taxon>
        <taxon>Rickenellaceae</taxon>
        <taxon>Rickenella</taxon>
    </lineage>
</organism>
<dbReference type="InterPro" id="IPR039486">
    <property type="entry name" value="Mug56/Spo71_PH"/>
</dbReference>
<dbReference type="PANTHER" id="PTHR28076">
    <property type="entry name" value="SPORULATION-SPECIFIC PROTEIN 71"/>
    <property type="match status" value="1"/>
</dbReference>
<evidence type="ECO:0000259" key="2">
    <source>
        <dbReference type="Pfam" id="PF15404"/>
    </source>
</evidence>
<accession>A0A4Y7Q8G8</accession>
<feature type="compositionally biased region" description="Polar residues" evidence="1">
    <location>
        <begin position="1"/>
        <end position="12"/>
    </location>
</feature>
<evidence type="ECO:0000259" key="3">
    <source>
        <dbReference type="Pfam" id="PF23207"/>
    </source>
</evidence>
<evidence type="ECO:0000313" key="4">
    <source>
        <dbReference type="EMBL" id="TDL23189.1"/>
    </source>
</evidence>
<gene>
    <name evidence="4" type="ORF">BD410DRAFT_787507</name>
</gene>
<dbReference type="EMBL" id="ML170171">
    <property type="protein sequence ID" value="TDL23189.1"/>
    <property type="molecule type" value="Genomic_DNA"/>
</dbReference>
<feature type="region of interest" description="Disordered" evidence="1">
    <location>
        <begin position="721"/>
        <end position="774"/>
    </location>
</feature>
<dbReference type="InterPro" id="IPR040345">
    <property type="entry name" value="Mug56/Spo71"/>
</dbReference>